<dbReference type="EMBL" id="JAMOIL010000001">
    <property type="protein sequence ID" value="MCM0619057.1"/>
    <property type="molecule type" value="Genomic_DNA"/>
</dbReference>
<evidence type="ECO:0000313" key="2">
    <source>
        <dbReference type="EMBL" id="MCM0619057.1"/>
    </source>
</evidence>
<keyword evidence="1" id="KW-0472">Membrane</keyword>
<keyword evidence="1" id="KW-0812">Transmembrane</keyword>
<dbReference type="Proteomes" id="UP001139485">
    <property type="component" value="Unassembled WGS sequence"/>
</dbReference>
<gene>
    <name evidence="2" type="ORF">M8330_01960</name>
</gene>
<accession>A0A9X2ID99</accession>
<comment type="caution">
    <text evidence="2">The sequence shown here is derived from an EMBL/GenBank/DDBJ whole genome shotgun (WGS) entry which is preliminary data.</text>
</comment>
<organism evidence="2 3">
    <name type="scientific">Nocardioides bruguierae</name>
    <dbReference type="NCBI Taxonomy" id="2945102"/>
    <lineage>
        <taxon>Bacteria</taxon>
        <taxon>Bacillati</taxon>
        <taxon>Actinomycetota</taxon>
        <taxon>Actinomycetes</taxon>
        <taxon>Propionibacteriales</taxon>
        <taxon>Nocardioidaceae</taxon>
        <taxon>Nocardioides</taxon>
    </lineage>
</organism>
<dbReference type="RefSeq" id="WP_250825958.1">
    <property type="nucleotide sequence ID" value="NZ_JAMOIL010000001.1"/>
</dbReference>
<evidence type="ECO:0000313" key="3">
    <source>
        <dbReference type="Proteomes" id="UP001139485"/>
    </source>
</evidence>
<reference evidence="2" key="1">
    <citation type="submission" date="2022-05" db="EMBL/GenBank/DDBJ databases">
        <authorList>
            <person name="Tuo L."/>
        </authorList>
    </citation>
    <scope>NUCLEOTIDE SEQUENCE</scope>
    <source>
        <strain evidence="2">BSK12Z-4</strain>
    </source>
</reference>
<proteinExistence type="predicted"/>
<keyword evidence="1" id="KW-1133">Transmembrane helix</keyword>
<evidence type="ECO:0000256" key="1">
    <source>
        <dbReference type="SAM" id="Phobius"/>
    </source>
</evidence>
<name>A0A9X2ID99_9ACTN</name>
<sequence>MSGQRPHLHGWDAAGRRALLVLVPSVLLVLLLRALDFGPVLVPLVLVVALLLLTLLLLGDAMRVGAGGWTEEHRPGSPPPTMDLRLAAWVRRVETHLTSRGGDDALEARVAAVAGYALRRRHGLSGETPLDVLRASAAADLLGAEVHGRLLAAAGASDASDTPGPHRPWRADELAATVRRLEEI</sequence>
<dbReference type="AlphaFoldDB" id="A0A9X2ID99"/>
<protein>
    <submittedName>
        <fullName evidence="2">Uncharacterized protein</fullName>
    </submittedName>
</protein>
<feature type="transmembrane region" description="Helical" evidence="1">
    <location>
        <begin position="41"/>
        <end position="59"/>
    </location>
</feature>
<feature type="transmembrane region" description="Helical" evidence="1">
    <location>
        <begin position="18"/>
        <end position="35"/>
    </location>
</feature>
<keyword evidence="3" id="KW-1185">Reference proteome</keyword>